<dbReference type="HAMAP" id="MF_00409">
    <property type="entry name" value="LpxK"/>
    <property type="match status" value="1"/>
</dbReference>
<evidence type="ECO:0000256" key="13">
    <source>
        <dbReference type="HAMAP-Rule" id="MF_00409"/>
    </source>
</evidence>
<name>A0A0A7EGI2_9GAMM</name>
<dbReference type="KEGG" id="pseo:OM33_11005"/>
<comment type="catalytic activity">
    <reaction evidence="13">
        <text>a lipid A disaccharide + ATP = a lipid IVA + ADP + H(+)</text>
        <dbReference type="Rhea" id="RHEA:67840"/>
        <dbReference type="ChEBI" id="CHEBI:15378"/>
        <dbReference type="ChEBI" id="CHEBI:30616"/>
        <dbReference type="ChEBI" id="CHEBI:176343"/>
        <dbReference type="ChEBI" id="CHEBI:176425"/>
        <dbReference type="ChEBI" id="CHEBI:456216"/>
        <dbReference type="EC" id="2.7.1.130"/>
    </reaction>
</comment>
<organism evidence="15 16">
    <name type="scientific">Pseudoalteromonas piratica</name>
    <dbReference type="NCBI Taxonomy" id="1348114"/>
    <lineage>
        <taxon>Bacteria</taxon>
        <taxon>Pseudomonadati</taxon>
        <taxon>Pseudomonadota</taxon>
        <taxon>Gammaproteobacteria</taxon>
        <taxon>Alteromonadales</taxon>
        <taxon>Pseudoalteromonadaceae</taxon>
        <taxon>Pseudoalteromonas</taxon>
    </lineage>
</organism>
<dbReference type="PANTHER" id="PTHR42724">
    <property type="entry name" value="TETRAACYLDISACCHARIDE 4'-KINASE"/>
    <property type="match status" value="1"/>
</dbReference>
<evidence type="ECO:0000256" key="3">
    <source>
        <dbReference type="ARBA" id="ARBA00012071"/>
    </source>
</evidence>
<dbReference type="GO" id="GO:0009245">
    <property type="term" value="P:lipid A biosynthetic process"/>
    <property type="evidence" value="ECO:0007669"/>
    <property type="project" value="UniProtKB-UniRule"/>
</dbReference>
<dbReference type="HOGENOM" id="CLU_038816_2_0_6"/>
<dbReference type="GO" id="GO:0009244">
    <property type="term" value="P:lipopolysaccharide core region biosynthetic process"/>
    <property type="evidence" value="ECO:0007669"/>
    <property type="project" value="TreeGrafter"/>
</dbReference>
<evidence type="ECO:0000256" key="8">
    <source>
        <dbReference type="ARBA" id="ARBA00022741"/>
    </source>
</evidence>
<evidence type="ECO:0000256" key="5">
    <source>
        <dbReference type="ARBA" id="ARBA00022516"/>
    </source>
</evidence>
<keyword evidence="9 13" id="KW-0418">Kinase</keyword>
<evidence type="ECO:0000313" key="15">
    <source>
        <dbReference type="EMBL" id="AIY65628.1"/>
    </source>
</evidence>
<keyword evidence="14" id="KW-0812">Transmembrane</keyword>
<dbReference type="STRING" id="1348114.OM33_11005"/>
<dbReference type="eggNOG" id="COG1663">
    <property type="taxonomic scope" value="Bacteria"/>
</dbReference>
<keyword evidence="16" id="KW-1185">Reference proteome</keyword>
<keyword evidence="14" id="KW-1133">Transmembrane helix</keyword>
<dbReference type="GO" id="GO:0005886">
    <property type="term" value="C:plasma membrane"/>
    <property type="evidence" value="ECO:0007669"/>
    <property type="project" value="TreeGrafter"/>
</dbReference>
<evidence type="ECO:0000256" key="7">
    <source>
        <dbReference type="ARBA" id="ARBA00022679"/>
    </source>
</evidence>
<sequence length="323" mass="35634">MNVIEKSWYQKFGITWLLLPLSALFYLITLYRFYRKRKLQLATDTPKVIVVGNIAVGGTGKTPFTLFLVDHLKQKGLSVAVISRGYGGQIQSQPLLVTDDISPEVCGDEPKLIAIRTGAPVVVCPNRNLSIDYLKKHINPDVIIADDGLQHYQMARAIELCIVDGKRQFGNGFVIPAGPLREAKSRIQHVDLTITNGTAVGNGYQLAVDGVYGIVDGLKVSNLCSPVHLVSAIGNPSRFEQSVTEQNILVHGHTIFKDHHTYSESDFAALDGSILMTEKDAVKCQSFAKANWYYLKVTAKPTKQLVDKLDQLLIEKGIHNHGV</sequence>
<keyword evidence="8 13" id="KW-0547">Nucleotide-binding</keyword>
<evidence type="ECO:0000256" key="1">
    <source>
        <dbReference type="ARBA" id="ARBA00002274"/>
    </source>
</evidence>
<accession>A0A0A7EGI2</accession>
<keyword evidence="14" id="KW-0472">Membrane</keyword>
<keyword evidence="10 13" id="KW-0067">ATP-binding</keyword>
<evidence type="ECO:0000256" key="10">
    <source>
        <dbReference type="ARBA" id="ARBA00022840"/>
    </source>
</evidence>
<gene>
    <name evidence="13" type="primary">lpxK</name>
    <name evidence="15" type="ORF">OM33_11005</name>
</gene>
<evidence type="ECO:0000256" key="12">
    <source>
        <dbReference type="ARBA" id="ARBA00029757"/>
    </source>
</evidence>
<feature type="transmembrane region" description="Helical" evidence="14">
    <location>
        <begin position="12"/>
        <end position="31"/>
    </location>
</feature>
<comment type="pathway">
    <text evidence="2 13">Glycolipid biosynthesis; lipid IV(A) biosynthesis; lipid IV(A) from (3R)-3-hydroxytetradecanoyl-[acyl-carrier-protein] and UDP-N-acetyl-alpha-D-glucosamine: step 6/6.</text>
</comment>
<dbReference type="InterPro" id="IPR027417">
    <property type="entry name" value="P-loop_NTPase"/>
</dbReference>
<comment type="function">
    <text evidence="1 13">Transfers the gamma-phosphate of ATP to the 4'-position of a tetraacyldisaccharide 1-phosphate intermediate (termed DS-1-P) to form tetraacyldisaccharide 1,4'-bis-phosphate (lipid IVA).</text>
</comment>
<keyword evidence="6 13" id="KW-0441">Lipid A biosynthesis</keyword>
<dbReference type="GO" id="GO:0005524">
    <property type="term" value="F:ATP binding"/>
    <property type="evidence" value="ECO:0007669"/>
    <property type="project" value="UniProtKB-UniRule"/>
</dbReference>
<dbReference type="OrthoDB" id="9766423at2"/>
<dbReference type="SUPFAM" id="SSF52540">
    <property type="entry name" value="P-loop containing nucleoside triphosphate hydrolases"/>
    <property type="match status" value="1"/>
</dbReference>
<dbReference type="PANTHER" id="PTHR42724:SF1">
    <property type="entry name" value="TETRAACYLDISACCHARIDE 4'-KINASE, MITOCHONDRIAL-RELATED"/>
    <property type="match status" value="1"/>
</dbReference>
<comment type="similarity">
    <text evidence="13">Belongs to the LpxK family.</text>
</comment>
<evidence type="ECO:0000313" key="16">
    <source>
        <dbReference type="Proteomes" id="UP000030341"/>
    </source>
</evidence>
<dbReference type="GO" id="GO:0009029">
    <property type="term" value="F:lipid-A 4'-kinase activity"/>
    <property type="evidence" value="ECO:0007669"/>
    <property type="project" value="UniProtKB-UniRule"/>
</dbReference>
<evidence type="ECO:0000256" key="11">
    <source>
        <dbReference type="ARBA" id="ARBA00023098"/>
    </source>
</evidence>
<dbReference type="AlphaFoldDB" id="A0A0A7EGI2"/>
<dbReference type="RefSeq" id="WP_038641681.1">
    <property type="nucleotide sequence ID" value="NZ_CP009888.1"/>
</dbReference>
<dbReference type="NCBIfam" id="TIGR00682">
    <property type="entry name" value="lpxK"/>
    <property type="match status" value="1"/>
</dbReference>
<evidence type="ECO:0000256" key="6">
    <source>
        <dbReference type="ARBA" id="ARBA00022556"/>
    </source>
</evidence>
<keyword evidence="5 13" id="KW-0444">Lipid biosynthesis</keyword>
<dbReference type="InterPro" id="IPR003758">
    <property type="entry name" value="LpxK"/>
</dbReference>
<evidence type="ECO:0000256" key="4">
    <source>
        <dbReference type="ARBA" id="ARBA00016436"/>
    </source>
</evidence>
<evidence type="ECO:0000256" key="2">
    <source>
        <dbReference type="ARBA" id="ARBA00004870"/>
    </source>
</evidence>
<feature type="binding site" evidence="13">
    <location>
        <begin position="55"/>
        <end position="62"/>
    </location>
    <ligand>
        <name>ATP</name>
        <dbReference type="ChEBI" id="CHEBI:30616"/>
    </ligand>
</feature>
<dbReference type="EC" id="2.7.1.130" evidence="3 13"/>
<dbReference type="Proteomes" id="UP000030341">
    <property type="component" value="Chromosome 1"/>
</dbReference>
<evidence type="ECO:0000256" key="14">
    <source>
        <dbReference type="SAM" id="Phobius"/>
    </source>
</evidence>
<protein>
    <recommendedName>
        <fullName evidence="4 13">Tetraacyldisaccharide 4'-kinase</fullName>
        <ecNumber evidence="3 13">2.7.1.130</ecNumber>
    </recommendedName>
    <alternativeName>
        <fullName evidence="12 13">Lipid A 4'-kinase</fullName>
    </alternativeName>
</protein>
<dbReference type="EMBL" id="CP009888">
    <property type="protein sequence ID" value="AIY65628.1"/>
    <property type="molecule type" value="Genomic_DNA"/>
</dbReference>
<evidence type="ECO:0000256" key="9">
    <source>
        <dbReference type="ARBA" id="ARBA00022777"/>
    </source>
</evidence>
<keyword evidence="11 13" id="KW-0443">Lipid metabolism</keyword>
<dbReference type="Pfam" id="PF02606">
    <property type="entry name" value="LpxK"/>
    <property type="match status" value="1"/>
</dbReference>
<keyword evidence="7 13" id="KW-0808">Transferase</keyword>
<proteinExistence type="inferred from homology"/>
<dbReference type="UniPathway" id="UPA00359">
    <property type="reaction ID" value="UER00482"/>
</dbReference>
<reference evidence="15 16" key="1">
    <citation type="submission" date="2014-11" db="EMBL/GenBank/DDBJ databases">
        <title>Complete Genome Sequence of Pseudoalteromonas sp. Strain OCN003 Isolated from Kaneohe Bay, Oahu, Hawaii.</title>
        <authorList>
            <person name="Beurmann S."/>
            <person name="Videau P."/>
            <person name="Ushijima B."/>
            <person name="Smith A.M."/>
            <person name="Aeby G.S."/>
            <person name="Callahan S.M."/>
            <person name="Belcaid M."/>
        </authorList>
    </citation>
    <scope>NUCLEOTIDE SEQUENCE [LARGE SCALE GENOMIC DNA]</scope>
    <source>
        <strain evidence="15 16">OCN003</strain>
    </source>
</reference>